<protein>
    <submittedName>
        <fullName evidence="1">Uncharacterized protein</fullName>
    </submittedName>
</protein>
<dbReference type="EMBL" id="JAIWYP010000001">
    <property type="protein sequence ID" value="KAH3883544.1"/>
    <property type="molecule type" value="Genomic_DNA"/>
</dbReference>
<dbReference type="Proteomes" id="UP000828390">
    <property type="component" value="Unassembled WGS sequence"/>
</dbReference>
<proteinExistence type="predicted"/>
<evidence type="ECO:0000313" key="2">
    <source>
        <dbReference type="Proteomes" id="UP000828390"/>
    </source>
</evidence>
<dbReference type="AlphaFoldDB" id="A0A9D4RWH2"/>
<name>A0A9D4RWH2_DREPO</name>
<organism evidence="1 2">
    <name type="scientific">Dreissena polymorpha</name>
    <name type="common">Zebra mussel</name>
    <name type="synonym">Mytilus polymorpha</name>
    <dbReference type="NCBI Taxonomy" id="45954"/>
    <lineage>
        <taxon>Eukaryota</taxon>
        <taxon>Metazoa</taxon>
        <taxon>Spiralia</taxon>
        <taxon>Lophotrochozoa</taxon>
        <taxon>Mollusca</taxon>
        <taxon>Bivalvia</taxon>
        <taxon>Autobranchia</taxon>
        <taxon>Heteroconchia</taxon>
        <taxon>Euheterodonta</taxon>
        <taxon>Imparidentia</taxon>
        <taxon>Neoheterodontei</taxon>
        <taxon>Myida</taxon>
        <taxon>Dreissenoidea</taxon>
        <taxon>Dreissenidae</taxon>
        <taxon>Dreissena</taxon>
    </lineage>
</organism>
<reference evidence="1" key="2">
    <citation type="submission" date="2020-11" db="EMBL/GenBank/DDBJ databases">
        <authorList>
            <person name="McCartney M.A."/>
            <person name="Auch B."/>
            <person name="Kono T."/>
            <person name="Mallez S."/>
            <person name="Becker A."/>
            <person name="Gohl D.M."/>
            <person name="Silverstein K.A.T."/>
            <person name="Koren S."/>
            <person name="Bechman K.B."/>
            <person name="Herman A."/>
            <person name="Abrahante J.E."/>
            <person name="Garbe J."/>
        </authorList>
    </citation>
    <scope>NUCLEOTIDE SEQUENCE</scope>
    <source>
        <strain evidence="1">Duluth1</strain>
        <tissue evidence="1">Whole animal</tissue>
    </source>
</reference>
<sequence length="55" mass="6256">MPSSLLLWYQGEPWAAKRTSVYDALPITLTICTFSMSGCESEPYSFLANSFWNLM</sequence>
<comment type="caution">
    <text evidence="1">The sequence shown here is derived from an EMBL/GenBank/DDBJ whole genome shotgun (WGS) entry which is preliminary data.</text>
</comment>
<keyword evidence="2" id="KW-1185">Reference proteome</keyword>
<evidence type="ECO:0000313" key="1">
    <source>
        <dbReference type="EMBL" id="KAH3883544.1"/>
    </source>
</evidence>
<reference evidence="1" key="1">
    <citation type="journal article" date="2019" name="bioRxiv">
        <title>The Genome of the Zebra Mussel, Dreissena polymorpha: A Resource for Invasive Species Research.</title>
        <authorList>
            <person name="McCartney M.A."/>
            <person name="Auch B."/>
            <person name="Kono T."/>
            <person name="Mallez S."/>
            <person name="Zhang Y."/>
            <person name="Obille A."/>
            <person name="Becker A."/>
            <person name="Abrahante J.E."/>
            <person name="Garbe J."/>
            <person name="Badalamenti J.P."/>
            <person name="Herman A."/>
            <person name="Mangelson H."/>
            <person name="Liachko I."/>
            <person name="Sullivan S."/>
            <person name="Sone E.D."/>
            <person name="Koren S."/>
            <person name="Silverstein K.A.T."/>
            <person name="Beckman K.B."/>
            <person name="Gohl D.M."/>
        </authorList>
    </citation>
    <scope>NUCLEOTIDE SEQUENCE</scope>
    <source>
        <strain evidence="1">Duluth1</strain>
        <tissue evidence="1">Whole animal</tissue>
    </source>
</reference>
<gene>
    <name evidence="1" type="ORF">DPMN_007503</name>
</gene>
<accession>A0A9D4RWH2</accession>